<dbReference type="EMBL" id="GGEC01061969">
    <property type="protein sequence ID" value="MBX42453.1"/>
    <property type="molecule type" value="Transcribed_RNA"/>
</dbReference>
<protein>
    <submittedName>
        <fullName evidence="1">BZIP transcription factor family protein</fullName>
    </submittedName>
</protein>
<proteinExistence type="predicted"/>
<sequence length="37" mass="4416">MGCARLLLQCIRQWRPWRIHGCHVPLMLLSQMVLRCP</sequence>
<dbReference type="AlphaFoldDB" id="A0A2P2NJ13"/>
<organism evidence="1">
    <name type="scientific">Rhizophora mucronata</name>
    <name type="common">Asiatic mangrove</name>
    <dbReference type="NCBI Taxonomy" id="61149"/>
    <lineage>
        <taxon>Eukaryota</taxon>
        <taxon>Viridiplantae</taxon>
        <taxon>Streptophyta</taxon>
        <taxon>Embryophyta</taxon>
        <taxon>Tracheophyta</taxon>
        <taxon>Spermatophyta</taxon>
        <taxon>Magnoliopsida</taxon>
        <taxon>eudicotyledons</taxon>
        <taxon>Gunneridae</taxon>
        <taxon>Pentapetalae</taxon>
        <taxon>rosids</taxon>
        <taxon>fabids</taxon>
        <taxon>Malpighiales</taxon>
        <taxon>Rhizophoraceae</taxon>
        <taxon>Rhizophora</taxon>
    </lineage>
</organism>
<accession>A0A2P2NJ13</accession>
<name>A0A2P2NJ13_RHIMU</name>
<reference evidence="1" key="1">
    <citation type="submission" date="2018-02" db="EMBL/GenBank/DDBJ databases">
        <title>Rhizophora mucronata_Transcriptome.</title>
        <authorList>
            <person name="Meera S.P."/>
            <person name="Sreeshan A."/>
            <person name="Augustine A."/>
        </authorList>
    </citation>
    <scope>NUCLEOTIDE SEQUENCE</scope>
    <source>
        <tissue evidence="1">Leaf</tissue>
    </source>
</reference>
<evidence type="ECO:0000313" key="1">
    <source>
        <dbReference type="EMBL" id="MBX42453.1"/>
    </source>
</evidence>